<proteinExistence type="inferred from homology"/>
<evidence type="ECO:0000313" key="10">
    <source>
        <dbReference type="Proteomes" id="UP000383932"/>
    </source>
</evidence>
<evidence type="ECO:0000256" key="8">
    <source>
        <dbReference type="SAM" id="MobiDB-lite"/>
    </source>
</evidence>
<comment type="subcellular location">
    <subcellularLocation>
        <location evidence="1 7">Membrane</location>
        <topology evidence="1 7">Multi-pass membrane protein</topology>
    </subcellularLocation>
</comment>
<evidence type="ECO:0000256" key="1">
    <source>
        <dbReference type="ARBA" id="ARBA00004141"/>
    </source>
</evidence>
<feature type="transmembrane region" description="Helical" evidence="7">
    <location>
        <begin position="484"/>
        <end position="506"/>
    </location>
</feature>
<reference evidence="9 10" key="1">
    <citation type="journal article" date="2019" name="Fungal Biol. Biotechnol.">
        <title>Draft genome sequence of fastidious pathogen Ceratobasidium theobromae, which causes vascular-streak dieback in Theobroma cacao.</title>
        <authorList>
            <person name="Ali S.S."/>
            <person name="Asman A."/>
            <person name="Shao J."/>
            <person name="Firmansyah A.P."/>
            <person name="Susilo A.W."/>
            <person name="Rosmana A."/>
            <person name="McMahon P."/>
            <person name="Junaid M."/>
            <person name="Guest D."/>
            <person name="Kheng T.Y."/>
            <person name="Meinhardt L.W."/>
            <person name="Bailey B.A."/>
        </authorList>
    </citation>
    <scope>NUCLEOTIDE SEQUENCE [LARGE SCALE GENOMIC DNA]</scope>
    <source>
        <strain evidence="9 10">CT2</strain>
    </source>
</reference>
<feature type="transmembrane region" description="Helical" evidence="7">
    <location>
        <begin position="186"/>
        <end position="207"/>
    </location>
</feature>
<keyword evidence="2 7" id="KW-0813">Transport</keyword>
<comment type="caution">
    <text evidence="9">The sequence shown here is derived from an EMBL/GenBank/DDBJ whole genome shotgun (WGS) entry which is preliminary data.</text>
</comment>
<evidence type="ECO:0000313" key="9">
    <source>
        <dbReference type="EMBL" id="KAB5590228.1"/>
    </source>
</evidence>
<dbReference type="GO" id="GO:0035435">
    <property type="term" value="P:phosphate ion transmembrane transport"/>
    <property type="evidence" value="ECO:0007669"/>
    <property type="project" value="TreeGrafter"/>
</dbReference>
<evidence type="ECO:0000256" key="2">
    <source>
        <dbReference type="ARBA" id="ARBA00022448"/>
    </source>
</evidence>
<feature type="transmembrane region" description="Helical" evidence="7">
    <location>
        <begin position="223"/>
        <end position="243"/>
    </location>
</feature>
<keyword evidence="5 7" id="KW-1133">Transmembrane helix</keyword>
<evidence type="ECO:0000256" key="3">
    <source>
        <dbReference type="ARBA" id="ARBA00022592"/>
    </source>
</evidence>
<dbReference type="AlphaFoldDB" id="A0A5N5QFI3"/>
<protein>
    <recommendedName>
        <fullName evidence="7">Phosphate transporter</fullName>
    </recommendedName>
</protein>
<dbReference type="PANTHER" id="PTHR11101:SF80">
    <property type="entry name" value="PHOSPHATE TRANSPORTER"/>
    <property type="match status" value="1"/>
</dbReference>
<dbReference type="GO" id="GO:0016020">
    <property type="term" value="C:membrane"/>
    <property type="evidence" value="ECO:0007669"/>
    <property type="project" value="UniProtKB-SubCell"/>
</dbReference>
<dbReference type="OrthoDB" id="260807at2759"/>
<feature type="transmembrane region" description="Helical" evidence="7">
    <location>
        <begin position="47"/>
        <end position="65"/>
    </location>
</feature>
<evidence type="ECO:0000256" key="4">
    <source>
        <dbReference type="ARBA" id="ARBA00022692"/>
    </source>
</evidence>
<gene>
    <name evidence="9" type="ORF">CTheo_6331</name>
</gene>
<keyword evidence="3 7" id="KW-0592">Phosphate transport</keyword>
<dbReference type="InterPro" id="IPR001204">
    <property type="entry name" value="Phos_transporter"/>
</dbReference>
<feature type="region of interest" description="Disordered" evidence="8">
    <location>
        <begin position="292"/>
        <end position="350"/>
    </location>
</feature>
<accession>A0A5N5QFI3</accession>
<name>A0A5N5QFI3_9AGAM</name>
<keyword evidence="4 7" id="KW-0812">Transmembrane</keyword>
<comment type="similarity">
    <text evidence="7">Belongs to the inorganic phosphate transporter (PiT) (TC 2.A.20) family.</text>
</comment>
<dbReference type="Pfam" id="PF01384">
    <property type="entry name" value="PHO4"/>
    <property type="match status" value="1"/>
</dbReference>
<evidence type="ECO:0000256" key="7">
    <source>
        <dbReference type="RuleBase" id="RU363058"/>
    </source>
</evidence>
<feature type="transmembrane region" description="Helical" evidence="7">
    <location>
        <begin position="86"/>
        <end position="105"/>
    </location>
</feature>
<sequence length="603" mass="64662">MPRLAQYDYLFAFGVIFAFLDAFNIGANDVANSFATSVSSRSLTMRQAVGIASCTEFLGAVLVGARVASTIRNGIIDINIFNKDPAVLLLAMVCAICASSLWLTMATRLSMPVSTTHSIIGALIGVGIAAGGAKSVKWGWNGGGVAFVFASWVIAPAVAGGFAAIVFLITKFVVLRRQGDDSVKWGLILAPVYFFVVSGVLTMAILWKGSPSLGLDELPPGELTAAILGTASVVTLLSILFWLPFVRARVVKGDYTIRWYHFFMGPLLWNREPPADAGGYVAGAVPDYYQGHRPEDMVPPADDEEHGRPLRQDAPQQAHGVKSESSAEGDTHEKASASDRNKNEAVLTTGGVEKKGTLARLTAVEGPPIEGAWIEPKNLLIILRYRTIPFIVKMFTHGTTVDVLGMQAEGQSKEARRLQNMHSRAAQYDNRTEHLYSFLQVLTAATASFAHGSNDVSNAIGPFATIYFTWHTGTFAGAKSPVPVWILVFGGAAIVLGLATYGYNIMRVLGNRLTLHSPSRGFSMELGASLAVVLASQVAVPVSTTQCITGATIAVGLCNGDFRALNWRMFSWIFFSWVLTVPCAGLLSGCLFAIIVNAPRFSS</sequence>
<keyword evidence="10" id="KW-1185">Reference proteome</keyword>
<dbReference type="Proteomes" id="UP000383932">
    <property type="component" value="Unassembled WGS sequence"/>
</dbReference>
<organism evidence="9 10">
    <name type="scientific">Ceratobasidium theobromae</name>
    <dbReference type="NCBI Taxonomy" id="1582974"/>
    <lineage>
        <taxon>Eukaryota</taxon>
        <taxon>Fungi</taxon>
        <taxon>Dikarya</taxon>
        <taxon>Basidiomycota</taxon>
        <taxon>Agaricomycotina</taxon>
        <taxon>Agaricomycetes</taxon>
        <taxon>Cantharellales</taxon>
        <taxon>Ceratobasidiaceae</taxon>
        <taxon>Ceratobasidium</taxon>
    </lineage>
</organism>
<dbReference type="EMBL" id="SSOP01000186">
    <property type="protein sequence ID" value="KAB5590228.1"/>
    <property type="molecule type" value="Genomic_DNA"/>
</dbReference>
<evidence type="ECO:0000256" key="5">
    <source>
        <dbReference type="ARBA" id="ARBA00022989"/>
    </source>
</evidence>
<feature type="compositionally biased region" description="Basic and acidic residues" evidence="8">
    <location>
        <begin position="329"/>
        <end position="343"/>
    </location>
</feature>
<feature type="transmembrane region" description="Helical" evidence="7">
    <location>
        <begin position="570"/>
        <end position="596"/>
    </location>
</feature>
<feature type="transmembrane region" description="Helical" evidence="7">
    <location>
        <begin position="145"/>
        <end position="174"/>
    </location>
</feature>
<evidence type="ECO:0000256" key="6">
    <source>
        <dbReference type="ARBA" id="ARBA00023136"/>
    </source>
</evidence>
<feature type="transmembrane region" description="Helical" evidence="7">
    <location>
        <begin position="7"/>
        <end position="27"/>
    </location>
</feature>
<keyword evidence="6 7" id="KW-0472">Membrane</keyword>
<dbReference type="GO" id="GO:0005315">
    <property type="term" value="F:phosphate transmembrane transporter activity"/>
    <property type="evidence" value="ECO:0007669"/>
    <property type="project" value="InterPro"/>
</dbReference>
<dbReference type="PANTHER" id="PTHR11101">
    <property type="entry name" value="PHOSPHATE TRANSPORTER"/>
    <property type="match status" value="1"/>
</dbReference>
<comment type="function">
    <text evidence="7">Sodium-phosphate symporter.</text>
</comment>